<proteinExistence type="predicted"/>
<organism evidence="2">
    <name type="scientific">Variovorax paradoxus</name>
    <dbReference type="NCBI Taxonomy" id="34073"/>
    <lineage>
        <taxon>Bacteria</taxon>
        <taxon>Pseudomonadati</taxon>
        <taxon>Pseudomonadota</taxon>
        <taxon>Betaproteobacteria</taxon>
        <taxon>Burkholderiales</taxon>
        <taxon>Comamonadaceae</taxon>
        <taxon>Variovorax</taxon>
    </lineage>
</organism>
<protein>
    <submittedName>
        <fullName evidence="2">Ubiquinone/menaquinone biosynthesis C-methyltransferase UbiE</fullName>
        <ecNumber evidence="2">2.1.1.163</ecNumber>
    </submittedName>
</protein>
<dbReference type="Gene3D" id="3.40.50.150">
    <property type="entry name" value="Vaccinia Virus protein VP39"/>
    <property type="match status" value="1"/>
</dbReference>
<dbReference type="GO" id="GO:0043770">
    <property type="term" value="F:demethylmenaquinone methyltransferase activity"/>
    <property type="evidence" value="ECO:0007669"/>
    <property type="project" value="UniProtKB-EC"/>
</dbReference>
<dbReference type="InterPro" id="IPR013216">
    <property type="entry name" value="Methyltransf_11"/>
</dbReference>
<evidence type="ECO:0000313" key="2">
    <source>
        <dbReference type="EMBL" id="CAA2105098.1"/>
    </source>
</evidence>
<keyword evidence="2" id="KW-0830">Ubiquinone</keyword>
<feature type="domain" description="Methyltransferase type 11" evidence="1">
    <location>
        <begin position="74"/>
        <end position="161"/>
    </location>
</feature>
<keyword evidence="2" id="KW-0489">Methyltransferase</keyword>
<dbReference type="Pfam" id="PF08241">
    <property type="entry name" value="Methyltransf_11"/>
    <property type="match status" value="1"/>
</dbReference>
<dbReference type="SUPFAM" id="SSF53335">
    <property type="entry name" value="S-adenosyl-L-methionine-dependent methyltransferases"/>
    <property type="match status" value="1"/>
</dbReference>
<dbReference type="EMBL" id="LR743507">
    <property type="protein sequence ID" value="CAA2105098.1"/>
    <property type="molecule type" value="Genomic_DNA"/>
</dbReference>
<keyword evidence="2" id="KW-0808">Transferase</keyword>
<dbReference type="EC" id="2.1.1.163" evidence="2"/>
<reference evidence="2" key="1">
    <citation type="submission" date="2019-12" db="EMBL/GenBank/DDBJ databases">
        <authorList>
            <person name="Cremers G."/>
        </authorList>
    </citation>
    <scope>NUCLEOTIDE SEQUENCE</scope>
    <source>
        <strain evidence="2">Vvax</strain>
    </source>
</reference>
<gene>
    <name evidence="2" type="primary">ubiE_1</name>
    <name evidence="2" type="ORF">VVAX_03086</name>
</gene>
<dbReference type="CDD" id="cd02440">
    <property type="entry name" value="AdoMet_MTases"/>
    <property type="match status" value="1"/>
</dbReference>
<dbReference type="GO" id="GO:0008757">
    <property type="term" value="F:S-adenosylmethionine-dependent methyltransferase activity"/>
    <property type="evidence" value="ECO:0007669"/>
    <property type="project" value="InterPro"/>
</dbReference>
<dbReference type="AlphaFoldDB" id="A0A679IYW2"/>
<dbReference type="GO" id="GO:0032259">
    <property type="term" value="P:methylation"/>
    <property type="evidence" value="ECO:0007669"/>
    <property type="project" value="UniProtKB-KW"/>
</dbReference>
<evidence type="ECO:0000259" key="1">
    <source>
        <dbReference type="Pfam" id="PF08241"/>
    </source>
</evidence>
<accession>A0A679IYW2</accession>
<dbReference type="RefSeq" id="WP_339090679.1">
    <property type="nucleotide sequence ID" value="NZ_LR743507.1"/>
</dbReference>
<dbReference type="InterPro" id="IPR029063">
    <property type="entry name" value="SAM-dependent_MTases_sf"/>
</dbReference>
<name>A0A679IYW2_VARPD</name>
<sequence>MFSDILLPGVVLTPRSLYFESEIPNISAGLEANATYFGNAGWAQEYLDFCHRDEHFRSRWLAAGGDWTGKVVIDLGCGPGNVFATLGGKPELLVGVDVAAGSLELASRLGYTAVLADAAHTPFRSGVADIVVINASLHHCDDMDAVLREGARLVKADGVLITDHDPQLTAWDYKGLARFLWDARLWVYRMTRHGFHKSGSQQSWGLRTEVHHRPGDGVTKEFFERTLEPLGFEVAVYPHNHQVGADALRGDLGPAQWKYRMGNVLSGRDPAAPASALSLMCIARRVHEERTTLIM</sequence>